<reference evidence="1 2" key="1">
    <citation type="submission" date="2017-04" db="EMBL/GenBank/DDBJ databases">
        <title>Genome Announcement: Closed genomes of Ralstonia solanacearum strains K60, UW551, and UW700.</title>
        <authorList>
            <person name="Hayes M."/>
            <person name="Macintyre A.M."/>
            <person name="Allen C."/>
        </authorList>
    </citation>
    <scope>NUCLEOTIDE SEQUENCE [LARGE SCALE GENOMIC DNA]</scope>
    <source>
        <strain evidence="1 2">UW25</strain>
    </source>
</reference>
<comment type="caution">
    <text evidence="1">The sequence shown here is derived from an EMBL/GenBank/DDBJ whole genome shotgun (WGS) entry which is preliminary data.</text>
</comment>
<dbReference type="Proteomes" id="UP000216164">
    <property type="component" value="Unassembled WGS sequence"/>
</dbReference>
<name>A0AAP7ZN18_RALSL</name>
<dbReference type="EMBL" id="NCTK01000001">
    <property type="protein sequence ID" value="OYQ13601.1"/>
    <property type="molecule type" value="Genomic_DNA"/>
</dbReference>
<protein>
    <submittedName>
        <fullName evidence="1">Uncharacterized protein</fullName>
    </submittedName>
</protein>
<dbReference type="AlphaFoldDB" id="A0AAP7ZN18"/>
<sequence length="82" mass="9162">MKWLGLSDTPAGRGILTEHFAQVTQTPDNIVRSFANQYGNFEVRESLFVGPSGKAVKLQTTYQVLQDGTRRFSTTIPFRLGN</sequence>
<evidence type="ECO:0000313" key="1">
    <source>
        <dbReference type="EMBL" id="OYQ13601.1"/>
    </source>
</evidence>
<organism evidence="1 2">
    <name type="scientific">Ralstonia solanacearum K60</name>
    <dbReference type="NCBI Taxonomy" id="1091042"/>
    <lineage>
        <taxon>Bacteria</taxon>
        <taxon>Pseudomonadati</taxon>
        <taxon>Pseudomonadota</taxon>
        <taxon>Betaproteobacteria</taxon>
        <taxon>Burkholderiales</taxon>
        <taxon>Burkholderiaceae</taxon>
        <taxon>Ralstonia</taxon>
        <taxon>Ralstonia solanacearum species complex</taxon>
    </lineage>
</organism>
<proteinExistence type="predicted"/>
<accession>A0AAP7ZN18</accession>
<evidence type="ECO:0000313" key="2">
    <source>
        <dbReference type="Proteomes" id="UP000216164"/>
    </source>
</evidence>
<gene>
    <name evidence="1" type="ORF">B7R77_10265</name>
</gene>